<evidence type="ECO:0000256" key="1">
    <source>
        <dbReference type="SAM" id="Phobius"/>
    </source>
</evidence>
<name>A0A9W7BCS3_9STRA</name>
<dbReference type="Proteomes" id="UP001162640">
    <property type="component" value="Unassembled WGS sequence"/>
</dbReference>
<gene>
    <name evidence="2" type="ORF">TL16_g09845</name>
</gene>
<keyword evidence="1" id="KW-0472">Membrane</keyword>
<evidence type="ECO:0000313" key="3">
    <source>
        <dbReference type="Proteomes" id="UP001162640"/>
    </source>
</evidence>
<keyword evidence="1" id="KW-0812">Transmembrane</keyword>
<sequence length="201" mass="22477">MFTLPFNPADTSVILFEKRLFVLMCGFSLCAGLTALMSATAALVMLRLNAPPSNHHSLQHYLDNCTGGLWNITFVNFLFATLGYLSVVIIRAWNFIHCPTFARAVVLIMSSSVLLIVKIIDRSLEFARDGSNGQIKSFKKSYGIKILGGEIKKYFKLLTTFVTREADGRLFIDYMKITLSVMNLAGFFILGQAVQILFYGH</sequence>
<dbReference type="AlphaFoldDB" id="A0A9W7BCS3"/>
<evidence type="ECO:0000313" key="2">
    <source>
        <dbReference type="EMBL" id="GMH84189.1"/>
    </source>
</evidence>
<feature type="transmembrane region" description="Helical" evidence="1">
    <location>
        <begin position="177"/>
        <end position="198"/>
    </location>
</feature>
<feature type="transmembrane region" description="Helical" evidence="1">
    <location>
        <begin position="100"/>
        <end position="120"/>
    </location>
</feature>
<proteinExistence type="predicted"/>
<feature type="transmembrane region" description="Helical" evidence="1">
    <location>
        <begin position="69"/>
        <end position="94"/>
    </location>
</feature>
<accession>A0A9W7BCS3</accession>
<dbReference type="EMBL" id="BLQM01000340">
    <property type="protein sequence ID" value="GMH84189.1"/>
    <property type="molecule type" value="Genomic_DNA"/>
</dbReference>
<organism evidence="2 3">
    <name type="scientific">Triparma laevis f. inornata</name>
    <dbReference type="NCBI Taxonomy" id="1714386"/>
    <lineage>
        <taxon>Eukaryota</taxon>
        <taxon>Sar</taxon>
        <taxon>Stramenopiles</taxon>
        <taxon>Ochrophyta</taxon>
        <taxon>Bolidophyceae</taxon>
        <taxon>Parmales</taxon>
        <taxon>Triparmaceae</taxon>
        <taxon>Triparma</taxon>
    </lineage>
</organism>
<comment type="caution">
    <text evidence="2">The sequence shown here is derived from an EMBL/GenBank/DDBJ whole genome shotgun (WGS) entry which is preliminary data.</text>
</comment>
<keyword evidence="1" id="KW-1133">Transmembrane helix</keyword>
<feature type="transmembrane region" description="Helical" evidence="1">
    <location>
        <begin position="20"/>
        <end position="48"/>
    </location>
</feature>
<reference evidence="3" key="1">
    <citation type="journal article" date="2023" name="Commun. Biol.">
        <title>Genome analysis of Parmales, the sister group of diatoms, reveals the evolutionary specialization of diatoms from phago-mixotrophs to photoautotrophs.</title>
        <authorList>
            <person name="Ban H."/>
            <person name="Sato S."/>
            <person name="Yoshikawa S."/>
            <person name="Yamada K."/>
            <person name="Nakamura Y."/>
            <person name="Ichinomiya M."/>
            <person name="Sato N."/>
            <person name="Blanc-Mathieu R."/>
            <person name="Endo H."/>
            <person name="Kuwata A."/>
            <person name="Ogata H."/>
        </authorList>
    </citation>
    <scope>NUCLEOTIDE SEQUENCE [LARGE SCALE GENOMIC DNA]</scope>
</reference>
<protein>
    <submittedName>
        <fullName evidence="2">Uncharacterized protein</fullName>
    </submittedName>
</protein>